<protein>
    <submittedName>
        <fullName evidence="2">Mannosyl-oligosaccharide 1 2-alpha-mannosidase MNS1-like</fullName>
    </submittedName>
</protein>
<accession>A0A2P2NW63</accession>
<sequence>MGWASVLNTHSSNEITECGEKRR</sequence>
<evidence type="ECO:0000313" key="2">
    <source>
        <dbReference type="EMBL" id="MBX46734.1"/>
    </source>
</evidence>
<name>A0A2P2NW63_RHIMU</name>
<proteinExistence type="predicted"/>
<feature type="compositionally biased region" description="Polar residues" evidence="1">
    <location>
        <begin position="1"/>
        <end position="15"/>
    </location>
</feature>
<evidence type="ECO:0000256" key="1">
    <source>
        <dbReference type="SAM" id="MobiDB-lite"/>
    </source>
</evidence>
<feature type="region of interest" description="Disordered" evidence="1">
    <location>
        <begin position="1"/>
        <end position="23"/>
    </location>
</feature>
<organism evidence="2">
    <name type="scientific">Rhizophora mucronata</name>
    <name type="common">Asiatic mangrove</name>
    <dbReference type="NCBI Taxonomy" id="61149"/>
    <lineage>
        <taxon>Eukaryota</taxon>
        <taxon>Viridiplantae</taxon>
        <taxon>Streptophyta</taxon>
        <taxon>Embryophyta</taxon>
        <taxon>Tracheophyta</taxon>
        <taxon>Spermatophyta</taxon>
        <taxon>Magnoliopsida</taxon>
        <taxon>eudicotyledons</taxon>
        <taxon>Gunneridae</taxon>
        <taxon>Pentapetalae</taxon>
        <taxon>rosids</taxon>
        <taxon>fabids</taxon>
        <taxon>Malpighiales</taxon>
        <taxon>Rhizophoraceae</taxon>
        <taxon>Rhizophora</taxon>
    </lineage>
</organism>
<reference evidence="2" key="1">
    <citation type="submission" date="2018-02" db="EMBL/GenBank/DDBJ databases">
        <title>Rhizophora mucronata_Transcriptome.</title>
        <authorList>
            <person name="Meera S.P."/>
            <person name="Sreeshan A."/>
            <person name="Augustine A."/>
        </authorList>
    </citation>
    <scope>NUCLEOTIDE SEQUENCE</scope>
    <source>
        <tissue evidence="2">Leaf</tissue>
    </source>
</reference>
<dbReference type="AlphaFoldDB" id="A0A2P2NW63"/>
<dbReference type="EMBL" id="GGEC01066250">
    <property type="protein sequence ID" value="MBX46734.1"/>
    <property type="molecule type" value="Transcribed_RNA"/>
</dbReference>